<dbReference type="Gene3D" id="2.60.40.10">
    <property type="entry name" value="Immunoglobulins"/>
    <property type="match status" value="2"/>
</dbReference>
<dbReference type="SMART" id="SM00560">
    <property type="entry name" value="LamGL"/>
    <property type="match status" value="1"/>
</dbReference>
<dbReference type="InterPro" id="IPR022409">
    <property type="entry name" value="PKD/Chitinase_dom"/>
</dbReference>
<dbReference type="InterPro" id="IPR006558">
    <property type="entry name" value="LamG-like"/>
</dbReference>
<evidence type="ECO:0000256" key="4">
    <source>
        <dbReference type="SAM" id="SignalP"/>
    </source>
</evidence>
<dbReference type="EMBL" id="RZNB01000001">
    <property type="protein sequence ID" value="RWZ53088.1"/>
    <property type="molecule type" value="Genomic_DNA"/>
</dbReference>
<keyword evidence="7" id="KW-1185">Reference proteome</keyword>
<dbReference type="InterPro" id="IPR013783">
    <property type="entry name" value="Ig-like_fold"/>
</dbReference>
<dbReference type="InterPro" id="IPR036116">
    <property type="entry name" value="FN3_sf"/>
</dbReference>
<sequence length="1069" mass="108462">MGLLAAALTLGTLTDVSAPAAADTAPPVTGTTETVSSDSLPAPQIDGVVWDQVVVGDVVYVGGAFTTARPAGSKAGENTVPRSNFLAYDLTTGALLDTFAPAFNAQVLSLAASPDGTRLYAAGSFTSIDGRTRYRVAAFDIATGTLVTAFNPTVSSRINAVVATDATVYIGGIFGSAQKQARTGIAALSAANGALLPFAPTPAGGDVRALALDATGGRIVLGGNFTTVNGSSNPGYGLASLDTTTGELLPFAVNSVVRNGGLNAGITSLTGDASGIYGTGYVYGSGGNFEGAFRAAWTDGAITWMEDCHGDTYAVVPKGDLAYVAGHPHYCGNLSTGGFPDRVAPSKWYRGLAFTNTATGTLTANKVGSYASFTGQPAPTLQHWFPDMNTGLFTGSNQGPWDVTTAGDYVLYGGEFTQVNGRGQQGLVRFATKDLAPNRDGPRLSGPDFVPTTTAIGSGAVRIKWNANYDRDNSDLRYEVLRDGVATPIAVNRATSNFWTKPALYAVDTGLVVGQAYTYSIRSIDPFGNASVGDPVAFVATTGVETAATGYDRVVLGDVPSTYWPLSERSGTTAFDWRVVNDLRLTAGVTRGAEGAEVTGGGVSATFPGVTSGSGHGATKATAPSTASVEAWFSTSTTRGGLVAGYSTATGTGGSTDLAAYLDGSGRLNWGATGGVNSAVRSSASYNDGAWHHVVATVTAGALQLYVDGALVAAASDLPARTSSLSGYWRVGSASLLGWANRPPSDALAGRIDNVAVYPRVLSTEQIAAHHRVGSTIPNVAPTAVLDNEVDDMTVSLSASESTDGDGSIVDYAWSFGDGETASGATTEHTYAAAGTYRVTVTVTDDDGATATATVDVTVAPAGFLADDTFSRTAVDGWGAADVGGAWTVAGGKTGFAVTDGAGVMTLTPGATRTARLADVSTTDSDVTAILGLSTVADGGGTTVTVVGRQVGTLSYTSRVVISATGAVRLQIMQGTTALATLNVPGLVYAAGDRLAVRVRVTGASPTTISASAWKVGGAEPTGWQLTVTDTTAGLQAAGVTGVNGYLSGSATNGPIGVRFDSFRVVAPV</sequence>
<feature type="signal peptide" evidence="4">
    <location>
        <begin position="1"/>
        <end position="20"/>
    </location>
</feature>
<dbReference type="AlphaFoldDB" id="A0A444PYY5"/>
<gene>
    <name evidence="6" type="ORF">ELQ90_03965</name>
</gene>
<name>A0A444PYY5_9MICO</name>
<dbReference type="InterPro" id="IPR000601">
    <property type="entry name" value="PKD_dom"/>
</dbReference>
<dbReference type="InterPro" id="IPR013320">
    <property type="entry name" value="ConA-like_dom_sf"/>
</dbReference>
<dbReference type="SUPFAM" id="SSF49899">
    <property type="entry name" value="Concanavalin A-like lectins/glucanases"/>
    <property type="match status" value="1"/>
</dbReference>
<evidence type="ECO:0000256" key="2">
    <source>
        <dbReference type="ARBA" id="ARBA00023157"/>
    </source>
</evidence>
<organism evidence="6 7">
    <name type="scientific">Labedella phragmitis</name>
    <dbReference type="NCBI Taxonomy" id="2498849"/>
    <lineage>
        <taxon>Bacteria</taxon>
        <taxon>Bacillati</taxon>
        <taxon>Actinomycetota</taxon>
        <taxon>Actinomycetes</taxon>
        <taxon>Micrococcales</taxon>
        <taxon>Microbacteriaceae</taxon>
        <taxon>Labedella</taxon>
    </lineage>
</organism>
<dbReference type="CDD" id="cd00146">
    <property type="entry name" value="PKD"/>
    <property type="match status" value="1"/>
</dbReference>
<dbReference type="GO" id="GO:0005975">
    <property type="term" value="P:carbohydrate metabolic process"/>
    <property type="evidence" value="ECO:0007669"/>
    <property type="project" value="UniProtKB-ARBA"/>
</dbReference>
<dbReference type="InterPro" id="IPR011047">
    <property type="entry name" value="Quinoprotein_ADH-like_sf"/>
</dbReference>
<feature type="domain" description="PKD" evidence="5">
    <location>
        <begin position="782"/>
        <end position="859"/>
    </location>
</feature>
<protein>
    <submittedName>
        <fullName evidence="6">PKD domain-containing protein</fullName>
    </submittedName>
</protein>
<feature type="compositionally biased region" description="Low complexity" evidence="3">
    <location>
        <begin position="20"/>
        <end position="32"/>
    </location>
</feature>
<dbReference type="Pfam" id="PF18911">
    <property type="entry name" value="PKD_4"/>
    <property type="match status" value="1"/>
</dbReference>
<dbReference type="PROSITE" id="PS50093">
    <property type="entry name" value="PKD"/>
    <property type="match status" value="1"/>
</dbReference>
<evidence type="ECO:0000256" key="1">
    <source>
        <dbReference type="ARBA" id="ARBA00022729"/>
    </source>
</evidence>
<dbReference type="Pfam" id="PF13385">
    <property type="entry name" value="Laminin_G_3"/>
    <property type="match status" value="1"/>
</dbReference>
<keyword evidence="1 4" id="KW-0732">Signal</keyword>
<dbReference type="InterPro" id="IPR035986">
    <property type="entry name" value="PKD_dom_sf"/>
</dbReference>
<evidence type="ECO:0000259" key="5">
    <source>
        <dbReference type="PROSITE" id="PS50093"/>
    </source>
</evidence>
<dbReference type="SUPFAM" id="SSF49299">
    <property type="entry name" value="PKD domain"/>
    <property type="match status" value="1"/>
</dbReference>
<feature type="chain" id="PRO_5038664117" evidence="4">
    <location>
        <begin position="21"/>
        <end position="1069"/>
    </location>
</feature>
<evidence type="ECO:0000256" key="3">
    <source>
        <dbReference type="SAM" id="MobiDB-lite"/>
    </source>
</evidence>
<dbReference type="SUPFAM" id="SSF50998">
    <property type="entry name" value="Quinoprotein alcohol dehydrogenase-like"/>
    <property type="match status" value="1"/>
</dbReference>
<feature type="region of interest" description="Disordered" evidence="3">
    <location>
        <begin position="20"/>
        <end position="39"/>
    </location>
</feature>
<dbReference type="SMART" id="SM00089">
    <property type="entry name" value="PKD"/>
    <property type="match status" value="1"/>
</dbReference>
<dbReference type="SUPFAM" id="SSF49265">
    <property type="entry name" value="Fibronectin type III"/>
    <property type="match status" value="1"/>
</dbReference>
<dbReference type="Gene3D" id="2.60.120.200">
    <property type="match status" value="1"/>
</dbReference>
<dbReference type="OrthoDB" id="9802683at2"/>
<evidence type="ECO:0000313" key="6">
    <source>
        <dbReference type="EMBL" id="RWZ53088.1"/>
    </source>
</evidence>
<dbReference type="Proteomes" id="UP000288547">
    <property type="component" value="Unassembled WGS sequence"/>
</dbReference>
<proteinExistence type="predicted"/>
<evidence type="ECO:0000313" key="7">
    <source>
        <dbReference type="Proteomes" id="UP000288547"/>
    </source>
</evidence>
<keyword evidence="2" id="KW-1015">Disulfide bond</keyword>
<comment type="caution">
    <text evidence="6">The sequence shown here is derived from an EMBL/GenBank/DDBJ whole genome shotgun (WGS) entry which is preliminary data.</text>
</comment>
<accession>A0A444PYY5</accession>
<reference evidence="6 7" key="1">
    <citation type="submission" date="2018-12" db="EMBL/GenBank/DDBJ databases">
        <authorList>
            <person name="Li F."/>
        </authorList>
    </citation>
    <scope>NUCLEOTIDE SEQUENCE [LARGE SCALE GENOMIC DNA]</scope>
    <source>
        <strain evidence="6 7">11W25H-1</strain>
    </source>
</reference>